<keyword evidence="9" id="KW-1185">Reference proteome</keyword>
<protein>
    <recommendedName>
        <fullName evidence="7">Fucosyltransferase</fullName>
        <ecNumber evidence="7">2.4.1.-</ecNumber>
    </recommendedName>
</protein>
<dbReference type="Proteomes" id="UP000807159">
    <property type="component" value="Chromosome 1"/>
</dbReference>
<name>A0A8T2ZZA9_POPDE</name>
<dbReference type="InterPro" id="IPR004938">
    <property type="entry name" value="XG_FTase"/>
</dbReference>
<comment type="subcellular location">
    <subcellularLocation>
        <location evidence="7">Golgi apparatus</location>
        <location evidence="7">Golgi stack membrane</location>
        <topology evidence="7">Single-pass type II membrane protein</topology>
    </subcellularLocation>
</comment>
<dbReference type="EC" id="2.4.1.-" evidence="7"/>
<comment type="function">
    <text evidence="7">May be involved in cell wall biosynthesis.</text>
</comment>
<keyword evidence="3 7" id="KW-0808">Transferase</keyword>
<dbReference type="EMBL" id="JACEGQ020000001">
    <property type="protein sequence ID" value="KAH8522706.1"/>
    <property type="molecule type" value="Genomic_DNA"/>
</dbReference>
<evidence type="ECO:0000256" key="2">
    <source>
        <dbReference type="ARBA" id="ARBA00022676"/>
    </source>
</evidence>
<evidence type="ECO:0000256" key="6">
    <source>
        <dbReference type="ARBA" id="ARBA00023316"/>
    </source>
</evidence>
<gene>
    <name evidence="8" type="ORF">H0E87_003378</name>
</gene>
<dbReference type="Gene3D" id="3.40.50.11340">
    <property type="match status" value="1"/>
</dbReference>
<dbReference type="GO" id="GO:0032580">
    <property type="term" value="C:Golgi cisterna membrane"/>
    <property type="evidence" value="ECO:0007669"/>
    <property type="project" value="UniProtKB-SubCell"/>
</dbReference>
<keyword evidence="6 7" id="KW-0961">Cell wall biogenesis/degradation</keyword>
<evidence type="ECO:0000256" key="3">
    <source>
        <dbReference type="ARBA" id="ARBA00022679"/>
    </source>
</evidence>
<dbReference type="Pfam" id="PF03254">
    <property type="entry name" value="XG_FTase"/>
    <property type="match status" value="1"/>
</dbReference>
<keyword evidence="2 7" id="KW-0328">Glycosyltransferase</keyword>
<dbReference type="GO" id="GO:0008107">
    <property type="term" value="F:galactoside 2-alpha-L-fucosyltransferase activity"/>
    <property type="evidence" value="ECO:0007669"/>
    <property type="project" value="InterPro"/>
</dbReference>
<keyword evidence="5" id="KW-0325">Glycoprotein</keyword>
<evidence type="ECO:0000256" key="7">
    <source>
        <dbReference type="RuleBase" id="RU367004"/>
    </source>
</evidence>
<comment type="caution">
    <text evidence="8">The sequence shown here is derived from an EMBL/GenBank/DDBJ whole genome shotgun (WGS) entry which is preliminary data.</text>
</comment>
<keyword evidence="4 7" id="KW-0333">Golgi apparatus</keyword>
<sequence>MGVSQMERLGFGSNRFPKMVVSFLMAFFLLYMLSMAYRSSTFDLIGEFAKAHVTGEMAGNVSRASESEDKHSSHPERVVVDKLLGGLLAPGFDEESCISRYQSSLCRRVSPHKPSSYLASKLRKYEELHKRCGPHTESYNRTLKELSSSHINGTTDCNYVVWTPANGLGNRIISMASSFLYAVLTNRVLLVDHGTDMANIFCEPFPNTSWLLPMDFPLSNQFYGLQSGNVHGYGQLLKNNNMNISTVSQPPPFLYLYLSFNYDDYEKLFLQGSKPGFSPKRPLVDSEVRPILCALPLLDPIFPARARQIIS</sequence>
<dbReference type="GO" id="GO:0009969">
    <property type="term" value="P:xyloglucan biosynthetic process"/>
    <property type="evidence" value="ECO:0007669"/>
    <property type="project" value="TreeGrafter"/>
</dbReference>
<reference evidence="8" key="1">
    <citation type="journal article" date="2021" name="J. Hered.">
        <title>Genome Assembly of Salicaceae Populus deltoides (Eastern Cottonwood) I-69 Based on Nanopore Sequencing and Hi-C Technologies.</title>
        <authorList>
            <person name="Bai S."/>
            <person name="Wu H."/>
            <person name="Zhang J."/>
            <person name="Pan Z."/>
            <person name="Zhao W."/>
            <person name="Li Z."/>
            <person name="Tong C."/>
        </authorList>
    </citation>
    <scope>NUCLEOTIDE SEQUENCE</scope>
    <source>
        <tissue evidence="8">Leaf</tissue>
    </source>
</reference>
<comment type="similarity">
    <text evidence="1 7">Belongs to the glycosyltransferase 37 family.</text>
</comment>
<dbReference type="GO" id="GO:0071555">
    <property type="term" value="P:cell wall organization"/>
    <property type="evidence" value="ECO:0007669"/>
    <property type="project" value="UniProtKB-UniRule"/>
</dbReference>
<evidence type="ECO:0000313" key="9">
    <source>
        <dbReference type="Proteomes" id="UP000807159"/>
    </source>
</evidence>
<accession>A0A8T2ZZA9</accession>
<dbReference type="PANTHER" id="PTHR31889">
    <property type="entry name" value="FUCOSYLTRANSFERASE 2-RELATED"/>
    <property type="match status" value="1"/>
</dbReference>
<evidence type="ECO:0000256" key="5">
    <source>
        <dbReference type="ARBA" id="ARBA00023180"/>
    </source>
</evidence>
<dbReference type="FunFam" id="3.40.50.11340:FF:000005">
    <property type="entry name" value="Galactoside 2-alpha-L-fucosyltransferase"/>
    <property type="match status" value="1"/>
</dbReference>
<organism evidence="8 9">
    <name type="scientific">Populus deltoides</name>
    <name type="common">Eastern poplar</name>
    <name type="synonym">Eastern cottonwood</name>
    <dbReference type="NCBI Taxonomy" id="3696"/>
    <lineage>
        <taxon>Eukaryota</taxon>
        <taxon>Viridiplantae</taxon>
        <taxon>Streptophyta</taxon>
        <taxon>Embryophyta</taxon>
        <taxon>Tracheophyta</taxon>
        <taxon>Spermatophyta</taxon>
        <taxon>Magnoliopsida</taxon>
        <taxon>eudicotyledons</taxon>
        <taxon>Gunneridae</taxon>
        <taxon>Pentapetalae</taxon>
        <taxon>rosids</taxon>
        <taxon>fabids</taxon>
        <taxon>Malpighiales</taxon>
        <taxon>Salicaceae</taxon>
        <taxon>Saliceae</taxon>
        <taxon>Populus</taxon>
    </lineage>
</organism>
<dbReference type="PANTHER" id="PTHR31889:SF66">
    <property type="entry name" value="FUCOSYLTRANSFERASE"/>
    <property type="match status" value="1"/>
</dbReference>
<proteinExistence type="inferred from homology"/>
<dbReference type="GO" id="GO:0042546">
    <property type="term" value="P:cell wall biogenesis"/>
    <property type="evidence" value="ECO:0007669"/>
    <property type="project" value="InterPro"/>
</dbReference>
<evidence type="ECO:0000256" key="4">
    <source>
        <dbReference type="ARBA" id="ARBA00023034"/>
    </source>
</evidence>
<evidence type="ECO:0000256" key="1">
    <source>
        <dbReference type="ARBA" id="ARBA00010481"/>
    </source>
</evidence>
<evidence type="ECO:0000313" key="8">
    <source>
        <dbReference type="EMBL" id="KAH8522706.1"/>
    </source>
</evidence>
<dbReference type="AlphaFoldDB" id="A0A8T2ZZA9"/>